<sequence>MMITHPGNGATPADVRQRMLALGADLGITPGPHSLPARRCYLGPSAATLTTTDGLSYSMDPPIPADWRRAALHHGGASLAVITTTVPAAIPTHDELEGALSLDARSGRLMVGWCPVVTLG</sequence>
<proteinExistence type="predicted"/>
<evidence type="ECO:0000313" key="1">
    <source>
        <dbReference type="EMBL" id="NYI03757.1"/>
    </source>
</evidence>
<protein>
    <submittedName>
        <fullName evidence="1">Uncharacterized protein</fullName>
    </submittedName>
</protein>
<organism evidence="1 2">
    <name type="scientific">Allostreptomyces psammosilenae</name>
    <dbReference type="NCBI Taxonomy" id="1892865"/>
    <lineage>
        <taxon>Bacteria</taxon>
        <taxon>Bacillati</taxon>
        <taxon>Actinomycetota</taxon>
        <taxon>Actinomycetes</taxon>
        <taxon>Kitasatosporales</taxon>
        <taxon>Streptomycetaceae</taxon>
        <taxon>Allostreptomyces</taxon>
    </lineage>
</organism>
<reference evidence="1 2" key="1">
    <citation type="submission" date="2020-07" db="EMBL/GenBank/DDBJ databases">
        <title>Sequencing the genomes of 1000 actinobacteria strains.</title>
        <authorList>
            <person name="Klenk H.-P."/>
        </authorList>
    </citation>
    <scope>NUCLEOTIDE SEQUENCE [LARGE SCALE GENOMIC DNA]</scope>
    <source>
        <strain evidence="1 2">DSM 42178</strain>
    </source>
</reference>
<gene>
    <name evidence="1" type="ORF">FHU37_000700</name>
</gene>
<accession>A0A852ZQI8</accession>
<dbReference type="EMBL" id="JACBZD010000001">
    <property type="protein sequence ID" value="NYI03757.1"/>
    <property type="molecule type" value="Genomic_DNA"/>
</dbReference>
<dbReference type="Proteomes" id="UP000567795">
    <property type="component" value="Unassembled WGS sequence"/>
</dbReference>
<evidence type="ECO:0000313" key="2">
    <source>
        <dbReference type="Proteomes" id="UP000567795"/>
    </source>
</evidence>
<name>A0A852ZQI8_9ACTN</name>
<dbReference type="RefSeq" id="WP_179812759.1">
    <property type="nucleotide sequence ID" value="NZ_JACBZD010000001.1"/>
</dbReference>
<dbReference type="AlphaFoldDB" id="A0A852ZQI8"/>
<keyword evidence="2" id="KW-1185">Reference proteome</keyword>
<comment type="caution">
    <text evidence="1">The sequence shown here is derived from an EMBL/GenBank/DDBJ whole genome shotgun (WGS) entry which is preliminary data.</text>
</comment>